<dbReference type="InterPro" id="IPR016848">
    <property type="entry name" value="RNase_P/MRP_Rpp29-subunit"/>
</dbReference>
<protein>
    <submittedName>
        <fullName evidence="9">Uncharacterized protein</fullName>
    </submittedName>
</protein>
<feature type="region of interest" description="Disordered" evidence="8">
    <location>
        <begin position="1"/>
        <end position="123"/>
    </location>
</feature>
<keyword evidence="3" id="KW-0963">Cytoplasm</keyword>
<dbReference type="GO" id="GO:0000172">
    <property type="term" value="C:ribonuclease MRP complex"/>
    <property type="evidence" value="ECO:0007669"/>
    <property type="project" value="InterPro"/>
</dbReference>
<organism evidence="9 10">
    <name type="scientific">Jaminaea rosea</name>
    <dbReference type="NCBI Taxonomy" id="1569628"/>
    <lineage>
        <taxon>Eukaryota</taxon>
        <taxon>Fungi</taxon>
        <taxon>Dikarya</taxon>
        <taxon>Basidiomycota</taxon>
        <taxon>Ustilaginomycotina</taxon>
        <taxon>Exobasidiomycetes</taxon>
        <taxon>Microstromatales</taxon>
        <taxon>Microstromatales incertae sedis</taxon>
        <taxon>Jaminaea</taxon>
    </lineage>
</organism>
<dbReference type="STRING" id="1569628.A0A316UTU8"/>
<dbReference type="RefSeq" id="XP_025363338.1">
    <property type="nucleotide sequence ID" value="XM_025505588.1"/>
</dbReference>
<dbReference type="Proteomes" id="UP000245884">
    <property type="component" value="Unassembled WGS sequence"/>
</dbReference>
<dbReference type="SMART" id="SM00538">
    <property type="entry name" value="POP4"/>
    <property type="match status" value="1"/>
</dbReference>
<dbReference type="EMBL" id="KZ819664">
    <property type="protein sequence ID" value="PWN28726.1"/>
    <property type="molecule type" value="Genomic_DNA"/>
</dbReference>
<dbReference type="InterPro" id="IPR036980">
    <property type="entry name" value="RNase_P/MRP_Rpp29_sf"/>
</dbReference>
<dbReference type="GO" id="GO:0030677">
    <property type="term" value="C:ribonuclease P complex"/>
    <property type="evidence" value="ECO:0007669"/>
    <property type="project" value="InterPro"/>
</dbReference>
<evidence type="ECO:0000313" key="9">
    <source>
        <dbReference type="EMBL" id="PWN28726.1"/>
    </source>
</evidence>
<evidence type="ECO:0000256" key="6">
    <source>
        <dbReference type="ARBA" id="ARBA00022759"/>
    </source>
</evidence>
<dbReference type="GO" id="GO:0006364">
    <property type="term" value="P:rRNA processing"/>
    <property type="evidence" value="ECO:0007669"/>
    <property type="project" value="TreeGrafter"/>
</dbReference>
<dbReference type="GO" id="GO:0004519">
    <property type="term" value="F:endonuclease activity"/>
    <property type="evidence" value="ECO:0007669"/>
    <property type="project" value="UniProtKB-KW"/>
</dbReference>
<dbReference type="Gene3D" id="2.30.30.210">
    <property type="entry name" value="Ribonuclease P/MRP, subunit p29"/>
    <property type="match status" value="1"/>
</dbReference>
<dbReference type="GO" id="GO:0033204">
    <property type="term" value="F:ribonuclease P RNA binding"/>
    <property type="evidence" value="ECO:0007669"/>
    <property type="project" value="InterPro"/>
</dbReference>
<dbReference type="Pfam" id="PF01868">
    <property type="entry name" value="RNase_P-MRP_p29"/>
    <property type="match status" value="1"/>
</dbReference>
<evidence type="ECO:0000256" key="8">
    <source>
        <dbReference type="SAM" id="MobiDB-lite"/>
    </source>
</evidence>
<dbReference type="PANTHER" id="PTHR13348:SF0">
    <property type="entry name" value="RIBONUCLEASE P PROTEIN SUBUNIT P29"/>
    <property type="match status" value="1"/>
</dbReference>
<gene>
    <name evidence="9" type="ORF">BDZ90DRAFT_230746</name>
</gene>
<evidence type="ECO:0000256" key="3">
    <source>
        <dbReference type="ARBA" id="ARBA00022490"/>
    </source>
</evidence>
<keyword evidence="7" id="KW-0378">Hydrolase</keyword>
<reference evidence="9 10" key="1">
    <citation type="journal article" date="2018" name="Mol. Biol. Evol.">
        <title>Broad Genomic Sampling Reveals a Smut Pathogenic Ancestry of the Fungal Clade Ustilaginomycotina.</title>
        <authorList>
            <person name="Kijpornyongpan T."/>
            <person name="Mondo S.J."/>
            <person name="Barry K."/>
            <person name="Sandor L."/>
            <person name="Lee J."/>
            <person name="Lipzen A."/>
            <person name="Pangilinan J."/>
            <person name="LaButti K."/>
            <person name="Hainaut M."/>
            <person name="Henrissat B."/>
            <person name="Grigoriev I.V."/>
            <person name="Spatafora J.W."/>
            <person name="Aime M.C."/>
        </authorList>
    </citation>
    <scope>NUCLEOTIDE SEQUENCE [LARGE SCALE GENOMIC DNA]</scope>
    <source>
        <strain evidence="9 10">MCA 5214</strain>
    </source>
</reference>
<dbReference type="GeneID" id="37027411"/>
<feature type="compositionally biased region" description="Basic residues" evidence="8">
    <location>
        <begin position="75"/>
        <end position="94"/>
    </location>
</feature>
<dbReference type="InterPro" id="IPR023538">
    <property type="entry name" value="RNP1"/>
</dbReference>
<dbReference type="PANTHER" id="PTHR13348">
    <property type="entry name" value="RIBONUCLEASE P SUBUNIT P29"/>
    <property type="match status" value="1"/>
</dbReference>
<keyword evidence="4" id="KW-0819">tRNA processing</keyword>
<evidence type="ECO:0000256" key="5">
    <source>
        <dbReference type="ARBA" id="ARBA00022722"/>
    </source>
</evidence>
<name>A0A316UTU8_9BASI</name>
<keyword evidence="10" id="KW-1185">Reference proteome</keyword>
<proteinExistence type="inferred from homology"/>
<dbReference type="SUPFAM" id="SSF101744">
    <property type="entry name" value="Rof/RNase P subunit-like"/>
    <property type="match status" value="1"/>
</dbReference>
<dbReference type="GO" id="GO:0005634">
    <property type="term" value="C:nucleus"/>
    <property type="evidence" value="ECO:0007669"/>
    <property type="project" value="UniProtKB-SubCell"/>
</dbReference>
<dbReference type="OrthoDB" id="124041at2759"/>
<evidence type="ECO:0000256" key="1">
    <source>
        <dbReference type="ARBA" id="ARBA00004123"/>
    </source>
</evidence>
<evidence type="ECO:0000313" key="10">
    <source>
        <dbReference type="Proteomes" id="UP000245884"/>
    </source>
</evidence>
<accession>A0A316UTU8</accession>
<dbReference type="HAMAP" id="MF_00754">
    <property type="entry name" value="RNase_P_1"/>
    <property type="match status" value="1"/>
</dbReference>
<evidence type="ECO:0000256" key="2">
    <source>
        <dbReference type="ARBA" id="ARBA00006181"/>
    </source>
</evidence>
<comment type="subcellular location">
    <subcellularLocation>
        <location evidence="1">Nucleus</location>
    </subcellularLocation>
</comment>
<feature type="compositionally biased region" description="Basic and acidic residues" evidence="8">
    <location>
        <begin position="37"/>
        <end position="65"/>
    </location>
</feature>
<dbReference type="GO" id="GO:0016787">
    <property type="term" value="F:hydrolase activity"/>
    <property type="evidence" value="ECO:0007669"/>
    <property type="project" value="UniProtKB-KW"/>
</dbReference>
<evidence type="ECO:0000256" key="4">
    <source>
        <dbReference type="ARBA" id="ARBA00022694"/>
    </source>
</evidence>
<keyword evidence="5" id="KW-0540">Nuclease</keyword>
<comment type="similarity">
    <text evidence="2">Belongs to the eukaryotic/archaeal RNase P protein component 1 family.</text>
</comment>
<sequence>MQLDDDEAQLASGSSSAQPYAQQLLSSILPSSTPRSEVAEHYETRLKDKKVQLANPDRRRPRSTDGIESSGGAHTAKKLAKRQKKAGRVLRKPAKAMQKEQAAAAAAAAAREGGSRRPPAHRGIQGLDEEMSYTALLPLHHFWTSYIQQFLNLVRSDPATQEWLPNAALLDNTSRPPRWRLTESAIANVQQQICKADLLGALMRVERAANPSLVGLEGLVARETEHTIVLAHRCAEGEDGVRSKKAKRIFKVVPKHNAVFVVRVPLPDVGEKVGGGSPTYLEMPLQGNQMEGQMVTRATRKWKQKRTMDF</sequence>
<feature type="compositionally biased region" description="Polar residues" evidence="8">
    <location>
        <begin position="11"/>
        <end position="35"/>
    </location>
</feature>
<dbReference type="InterPro" id="IPR002730">
    <property type="entry name" value="Rpp29/RNP1"/>
</dbReference>
<dbReference type="GO" id="GO:0001682">
    <property type="term" value="P:tRNA 5'-leader removal"/>
    <property type="evidence" value="ECO:0007669"/>
    <property type="project" value="InterPro"/>
</dbReference>
<dbReference type="AlphaFoldDB" id="A0A316UTU8"/>
<keyword evidence="6" id="KW-0255">Endonuclease</keyword>
<evidence type="ECO:0000256" key="7">
    <source>
        <dbReference type="ARBA" id="ARBA00022801"/>
    </source>
</evidence>
<dbReference type="InterPro" id="IPR023534">
    <property type="entry name" value="Rof/RNase_P-like"/>
</dbReference>